<proteinExistence type="predicted"/>
<sequence>MLQAFIHVVKDVLLSHPHSFALEEAKIHWSACHLQLVGSTAHNWWMGLIKENAVAQGVKDTYNCSGLPFVLVSLQSVNLWQVQHYKTFRCAGWVHPQLVNSTPTSTC</sequence>
<dbReference type="EMBL" id="MU167471">
    <property type="protein sequence ID" value="KAG0140151.1"/>
    <property type="molecule type" value="Genomic_DNA"/>
</dbReference>
<dbReference type="Proteomes" id="UP000886653">
    <property type="component" value="Unassembled WGS sequence"/>
</dbReference>
<evidence type="ECO:0000313" key="1">
    <source>
        <dbReference type="EMBL" id="KAG0140151.1"/>
    </source>
</evidence>
<name>A0A9P6T5W2_9BASI</name>
<dbReference type="AlphaFoldDB" id="A0A9P6T5W2"/>
<reference evidence="1" key="1">
    <citation type="submission" date="2013-11" db="EMBL/GenBank/DDBJ databases">
        <title>Genome sequence of the fusiform rust pathogen reveals effectors for host alternation and coevolution with pine.</title>
        <authorList>
            <consortium name="DOE Joint Genome Institute"/>
            <person name="Smith K."/>
            <person name="Pendleton A."/>
            <person name="Kubisiak T."/>
            <person name="Anderson C."/>
            <person name="Salamov A."/>
            <person name="Aerts A."/>
            <person name="Riley R."/>
            <person name="Clum A."/>
            <person name="Lindquist E."/>
            <person name="Ence D."/>
            <person name="Campbell M."/>
            <person name="Kronenberg Z."/>
            <person name="Feau N."/>
            <person name="Dhillon B."/>
            <person name="Hamelin R."/>
            <person name="Burleigh J."/>
            <person name="Smith J."/>
            <person name="Yandell M."/>
            <person name="Nelson C."/>
            <person name="Grigoriev I."/>
            <person name="Davis J."/>
        </authorList>
    </citation>
    <scope>NUCLEOTIDE SEQUENCE</scope>
    <source>
        <strain evidence="1">G11</strain>
    </source>
</reference>
<evidence type="ECO:0000313" key="2">
    <source>
        <dbReference type="Proteomes" id="UP000886653"/>
    </source>
</evidence>
<comment type="caution">
    <text evidence="1">The sequence shown here is derived from an EMBL/GenBank/DDBJ whole genome shotgun (WGS) entry which is preliminary data.</text>
</comment>
<keyword evidence="2" id="KW-1185">Reference proteome</keyword>
<organism evidence="1 2">
    <name type="scientific">Cronartium quercuum f. sp. fusiforme G11</name>
    <dbReference type="NCBI Taxonomy" id="708437"/>
    <lineage>
        <taxon>Eukaryota</taxon>
        <taxon>Fungi</taxon>
        <taxon>Dikarya</taxon>
        <taxon>Basidiomycota</taxon>
        <taxon>Pucciniomycotina</taxon>
        <taxon>Pucciniomycetes</taxon>
        <taxon>Pucciniales</taxon>
        <taxon>Coleosporiaceae</taxon>
        <taxon>Cronartium</taxon>
    </lineage>
</organism>
<gene>
    <name evidence="1" type="ORF">CROQUDRAFT_100533</name>
</gene>
<accession>A0A9P6T5W2</accession>
<protein>
    <submittedName>
        <fullName evidence="1">Uncharacterized protein</fullName>
    </submittedName>
</protein>
<dbReference type="OrthoDB" id="10670415at2759"/>